<dbReference type="Proteomes" id="UP000245820">
    <property type="component" value="Chromosome"/>
</dbReference>
<protein>
    <submittedName>
        <fullName evidence="8">EscT/YscT/HrcT family type III secretion system export apparatus protein</fullName>
    </submittedName>
</protein>
<comment type="similarity">
    <text evidence="2 7">Belongs to the FliR/MopE/SpaR family.</text>
</comment>
<keyword evidence="5 7" id="KW-1133">Transmembrane helix</keyword>
<feature type="transmembrane region" description="Helical" evidence="7">
    <location>
        <begin position="126"/>
        <end position="149"/>
    </location>
</feature>
<evidence type="ECO:0000256" key="1">
    <source>
        <dbReference type="ARBA" id="ARBA00004651"/>
    </source>
</evidence>
<evidence type="ECO:0000256" key="4">
    <source>
        <dbReference type="ARBA" id="ARBA00022692"/>
    </source>
</evidence>
<dbReference type="NCBIfam" id="TIGR01401">
    <property type="entry name" value="fliR_like_III"/>
    <property type="match status" value="1"/>
</dbReference>
<accession>A0A2S2DDV9</accession>
<dbReference type="EMBL" id="CP029343">
    <property type="protein sequence ID" value="AWL03528.1"/>
    <property type="molecule type" value="Genomic_DNA"/>
</dbReference>
<evidence type="ECO:0000256" key="2">
    <source>
        <dbReference type="ARBA" id="ARBA00009772"/>
    </source>
</evidence>
<evidence type="ECO:0000256" key="3">
    <source>
        <dbReference type="ARBA" id="ARBA00022475"/>
    </source>
</evidence>
<comment type="subcellular location">
    <subcellularLocation>
        <location evidence="1 7">Cell membrane</location>
        <topology evidence="1 7">Multi-pass membrane protein</topology>
    </subcellularLocation>
</comment>
<dbReference type="PRINTS" id="PR00953">
    <property type="entry name" value="TYPE3IMRPROT"/>
</dbReference>
<feature type="transmembrane region" description="Helical" evidence="7">
    <location>
        <begin position="34"/>
        <end position="55"/>
    </location>
</feature>
<proteinExistence type="inferred from homology"/>
<sequence length="261" mass="27338">MLIDLHHLLLAVALTLPRTAVVLAILPGFGAGTLGVMLRAAVAFGMSLPAMLPAYHFVRDHHAGVMLLTALGIKEALIGLVLGILLAAPMWALQSVGSIVDMQRSPIQIQNGNASIDRDASALGGLILQAMVVMMIHAGLLAALARVVLDSYAAWPVGSLGPPFGDVPQAVLVNRFAELMWHIVVYGAPIILVLVLIDLGMAVIGAFAPNLQVSFAASPIKSLAGMFVLLVYWSTLSHYASGDFARALDLIPSLLAGSTGR</sequence>
<keyword evidence="9" id="KW-1185">Reference proteome</keyword>
<keyword evidence="3 7" id="KW-1003">Cell membrane</keyword>
<dbReference type="OrthoDB" id="9153610at2"/>
<name>A0A2S2DDV9_9BURK</name>
<feature type="transmembrane region" description="Helical" evidence="7">
    <location>
        <begin position="76"/>
        <end position="93"/>
    </location>
</feature>
<evidence type="ECO:0000313" key="9">
    <source>
        <dbReference type="Proteomes" id="UP000245820"/>
    </source>
</evidence>
<dbReference type="KEGG" id="mtim:DIR46_03065"/>
<dbReference type="PANTHER" id="PTHR30065:SF1">
    <property type="entry name" value="SURFACE PRESENTATION OF ANTIGENS PROTEIN SPAR"/>
    <property type="match status" value="1"/>
</dbReference>
<evidence type="ECO:0000256" key="5">
    <source>
        <dbReference type="ARBA" id="ARBA00022989"/>
    </source>
</evidence>
<feature type="transmembrane region" description="Helical" evidence="7">
    <location>
        <begin position="183"/>
        <end position="207"/>
    </location>
</feature>
<keyword evidence="4 7" id="KW-0812">Transmembrane</keyword>
<dbReference type="InterPro" id="IPR006304">
    <property type="entry name" value="T3SS_SpaR/YscT"/>
</dbReference>
<keyword evidence="6 7" id="KW-0472">Membrane</keyword>
<dbReference type="PANTHER" id="PTHR30065">
    <property type="entry name" value="FLAGELLAR BIOSYNTHETIC PROTEIN FLIR"/>
    <property type="match status" value="1"/>
</dbReference>
<dbReference type="GO" id="GO:0005886">
    <property type="term" value="C:plasma membrane"/>
    <property type="evidence" value="ECO:0007669"/>
    <property type="project" value="UniProtKB-SubCell"/>
</dbReference>
<evidence type="ECO:0000256" key="7">
    <source>
        <dbReference type="RuleBase" id="RU362072"/>
    </source>
</evidence>
<dbReference type="AlphaFoldDB" id="A0A2S2DDV9"/>
<dbReference type="Pfam" id="PF01311">
    <property type="entry name" value="Bac_export_1"/>
    <property type="match status" value="1"/>
</dbReference>
<evidence type="ECO:0000256" key="6">
    <source>
        <dbReference type="ARBA" id="ARBA00023136"/>
    </source>
</evidence>
<dbReference type="GO" id="GO:0006605">
    <property type="term" value="P:protein targeting"/>
    <property type="evidence" value="ECO:0007669"/>
    <property type="project" value="UniProtKB-UniRule"/>
</dbReference>
<dbReference type="InterPro" id="IPR002010">
    <property type="entry name" value="T3SS_IM_R"/>
</dbReference>
<organism evidence="8 9">
    <name type="scientific">Massilia oculi</name>
    <dbReference type="NCBI Taxonomy" id="945844"/>
    <lineage>
        <taxon>Bacteria</taxon>
        <taxon>Pseudomonadati</taxon>
        <taxon>Pseudomonadota</taxon>
        <taxon>Betaproteobacteria</taxon>
        <taxon>Burkholderiales</taxon>
        <taxon>Oxalobacteraceae</taxon>
        <taxon>Telluria group</taxon>
        <taxon>Massilia</taxon>
    </lineage>
</organism>
<evidence type="ECO:0000313" key="8">
    <source>
        <dbReference type="EMBL" id="AWL03528.1"/>
    </source>
</evidence>
<feature type="transmembrane region" description="Helical" evidence="7">
    <location>
        <begin position="213"/>
        <end position="233"/>
    </location>
</feature>
<reference evidence="8 9" key="1">
    <citation type="submission" date="2018-05" db="EMBL/GenBank/DDBJ databases">
        <title>Complete genome sequence of Massilia oculi sp. nov. CCUG 43427T (=DSM 26321T), the type strain of M. oculi, and comparison with genome sequences of other Massilia strains.</title>
        <authorList>
            <person name="Zhu B."/>
        </authorList>
    </citation>
    <scope>NUCLEOTIDE SEQUENCE [LARGE SCALE GENOMIC DNA]</scope>
    <source>
        <strain evidence="8 9">CCUG 43427</strain>
    </source>
</reference>
<dbReference type="RefSeq" id="WP_109343931.1">
    <property type="nucleotide sequence ID" value="NZ_CP029343.1"/>
</dbReference>
<gene>
    <name evidence="8" type="ORF">DIR46_03065</name>
</gene>